<dbReference type="AlphaFoldDB" id="A0AB72Z183"/>
<comment type="caution">
    <text evidence="3">The sequence shown here is derived from an EMBL/GenBank/DDBJ whole genome shotgun (WGS) entry which is preliminary data.</text>
</comment>
<evidence type="ECO:0000313" key="3">
    <source>
        <dbReference type="EMBL" id="EFO77886.1"/>
    </source>
</evidence>
<sequence length="113" mass="12383">MTLLRDGETYEIVTLNASNGWKHQWNRLTDGHTWVIVETDVPDGYTMSVDQENTTTTITNSHTPQHPPQPGSNIEQVARIAVASLGGGIILLLLARGVRGMRDGKRSDMAGDK</sequence>
<dbReference type="Pfam" id="PF05738">
    <property type="entry name" value="Cna_B"/>
    <property type="match status" value="1"/>
</dbReference>
<keyword evidence="1" id="KW-0472">Membrane</keyword>
<dbReference type="EMBL" id="AEHJ01000018">
    <property type="protein sequence ID" value="EFO77886.1"/>
    <property type="molecule type" value="Genomic_DNA"/>
</dbReference>
<dbReference type="Gene3D" id="2.60.40.1140">
    <property type="entry name" value="Collagen-binding surface protein Cna, B-type domain"/>
    <property type="match status" value="1"/>
</dbReference>
<keyword evidence="1" id="KW-0812">Transmembrane</keyword>
<dbReference type="Proteomes" id="UP000003457">
    <property type="component" value="Unassembled WGS sequence"/>
</dbReference>
<feature type="transmembrane region" description="Helical" evidence="1">
    <location>
        <begin position="77"/>
        <end position="95"/>
    </location>
</feature>
<proteinExistence type="predicted"/>
<organism evidence="3 4">
    <name type="scientific">Bifidobacterium dentium JCVIHMP022</name>
    <dbReference type="NCBI Taxonomy" id="553191"/>
    <lineage>
        <taxon>Bacteria</taxon>
        <taxon>Bacillati</taxon>
        <taxon>Actinomycetota</taxon>
        <taxon>Actinomycetes</taxon>
        <taxon>Bifidobacteriales</taxon>
        <taxon>Bifidobacteriaceae</taxon>
        <taxon>Bifidobacterium</taxon>
    </lineage>
</organism>
<evidence type="ECO:0000256" key="1">
    <source>
        <dbReference type="SAM" id="Phobius"/>
    </source>
</evidence>
<accession>A0AB72Z183</accession>
<dbReference type="SUPFAM" id="SSF49478">
    <property type="entry name" value="Cna protein B-type domain"/>
    <property type="match status" value="1"/>
</dbReference>
<feature type="domain" description="CNA-B" evidence="2">
    <location>
        <begin position="2"/>
        <end position="61"/>
    </location>
</feature>
<protein>
    <recommendedName>
        <fullName evidence="2">CNA-B domain-containing protein</fullName>
    </recommendedName>
</protein>
<gene>
    <name evidence="3" type="ORF">HMPREF9003_1528</name>
</gene>
<keyword evidence="1" id="KW-1133">Transmembrane helix</keyword>
<reference evidence="3 4" key="1">
    <citation type="submission" date="2010-10" db="EMBL/GenBank/DDBJ databases">
        <authorList>
            <person name="Durkin A.S."/>
            <person name="Madupu R."/>
            <person name="Torralba M."/>
            <person name="Gillis M."/>
            <person name="Methe B."/>
            <person name="Sutton G."/>
            <person name="Nelson K.E."/>
        </authorList>
    </citation>
    <scope>NUCLEOTIDE SEQUENCE [LARGE SCALE GENOMIC DNA]</scope>
    <source>
        <strain evidence="3 4">JCVIHMP022</strain>
    </source>
</reference>
<dbReference type="InterPro" id="IPR008454">
    <property type="entry name" value="Collagen-bd_Cna-like_B-typ_dom"/>
</dbReference>
<evidence type="ECO:0000259" key="2">
    <source>
        <dbReference type="Pfam" id="PF05738"/>
    </source>
</evidence>
<evidence type="ECO:0000313" key="4">
    <source>
        <dbReference type="Proteomes" id="UP000003457"/>
    </source>
</evidence>
<name>A0AB72Z183_9BIFI</name>